<evidence type="ECO:0000256" key="1">
    <source>
        <dbReference type="SAM" id="MobiDB-lite"/>
    </source>
</evidence>
<feature type="region of interest" description="Disordered" evidence="1">
    <location>
        <begin position="116"/>
        <end position="153"/>
    </location>
</feature>
<accession>A0A0B7AHS1</accession>
<proteinExistence type="predicted"/>
<sequence>PDSTSSAAGKDLFSENKLSDAASKVGQHHLLFESHHNRTVGLENSYKNFDDDDDGSENIGVSDVYSRRLDDDGSENIMISDGYNRRLDDFFQAETHSEYFGEEELPVNFRSLYDTKKSGNSSDEIQGSGTRNKSLSKVTSQPQHPPQHRQSRVLSQVAARSEKPSVLETEKLQAATWLPWDYTSMYRAESEVGDEVVVPPSDPWLGRVSDIPYPKGLEEPNHLLSAQKKTSLNESSHPKTNHNSILQSKDLSYLGSGKEKQYDPWSTASTDDHLRSGSSFLMSDETSNRKSLYISPFSAWVDDFNPPTSTNSLHASTSTISQHASTYTSPQRTTNVEDARTEQTSIGIRNLPKENLTEDNSDSILFHTQEHKVYDASSVRFRAVNAEYKNVEIQTTLVGGNIEDMLGKVKMLNEVRAVKETALQEKFQLQESLKSCEKLLSREKLMTDKMRQDVKKLIMKLEIAETSAGKWKDDLELQMKENNNLTVQNQIQTKEVKKFNKKLQVEQMKLFHSQIEILELKKVMTTDRIDVKKQEAVQHLQRLTNVILQANSSSKILPKSVYEKQAEFSSYITTCDSLKKQIEVTAQRLREDLKPGSSIDTSDIEINLPVFPKPPSETDRPQVSSNNGPQVATNTVPQVASNNRPQVATSSVPQASSNNRP</sequence>
<feature type="region of interest" description="Disordered" evidence="1">
    <location>
        <begin position="593"/>
        <end position="661"/>
    </location>
</feature>
<protein>
    <submittedName>
        <fullName evidence="2">Uncharacterized protein</fullName>
    </submittedName>
</protein>
<feature type="compositionally biased region" description="Polar residues" evidence="1">
    <location>
        <begin position="312"/>
        <end position="334"/>
    </location>
</feature>
<feature type="compositionally biased region" description="Polar residues" evidence="1">
    <location>
        <begin position="118"/>
        <end position="139"/>
    </location>
</feature>
<gene>
    <name evidence="2" type="primary">ORF116526</name>
</gene>
<reference evidence="2" key="1">
    <citation type="submission" date="2014-12" db="EMBL/GenBank/DDBJ databases">
        <title>Insight into the proteome of Arion vulgaris.</title>
        <authorList>
            <person name="Aradska J."/>
            <person name="Bulat T."/>
            <person name="Smidak R."/>
            <person name="Sarate P."/>
            <person name="Gangsoo J."/>
            <person name="Sialana F."/>
            <person name="Bilban M."/>
            <person name="Lubec G."/>
        </authorList>
    </citation>
    <scope>NUCLEOTIDE SEQUENCE</scope>
    <source>
        <tissue evidence="2">Skin</tissue>
    </source>
</reference>
<dbReference type="EMBL" id="HACG01032756">
    <property type="protein sequence ID" value="CEK79621.1"/>
    <property type="molecule type" value="Transcribed_RNA"/>
</dbReference>
<name>A0A0B7AHS1_9EUPU</name>
<dbReference type="AlphaFoldDB" id="A0A0B7AHS1"/>
<evidence type="ECO:0000313" key="2">
    <source>
        <dbReference type="EMBL" id="CEK79621.1"/>
    </source>
</evidence>
<feature type="region of interest" description="Disordered" evidence="1">
    <location>
        <begin position="312"/>
        <end position="345"/>
    </location>
</feature>
<feature type="non-terminal residue" evidence="2">
    <location>
        <position position="1"/>
    </location>
</feature>
<feature type="compositionally biased region" description="Polar residues" evidence="1">
    <location>
        <begin position="621"/>
        <end position="661"/>
    </location>
</feature>
<organism evidence="2">
    <name type="scientific">Arion vulgaris</name>
    <dbReference type="NCBI Taxonomy" id="1028688"/>
    <lineage>
        <taxon>Eukaryota</taxon>
        <taxon>Metazoa</taxon>
        <taxon>Spiralia</taxon>
        <taxon>Lophotrochozoa</taxon>
        <taxon>Mollusca</taxon>
        <taxon>Gastropoda</taxon>
        <taxon>Heterobranchia</taxon>
        <taxon>Euthyneura</taxon>
        <taxon>Panpulmonata</taxon>
        <taxon>Eupulmonata</taxon>
        <taxon>Stylommatophora</taxon>
        <taxon>Helicina</taxon>
        <taxon>Arionoidea</taxon>
        <taxon>Arionidae</taxon>
        <taxon>Arion</taxon>
    </lineage>
</organism>
<feature type="non-terminal residue" evidence="2">
    <location>
        <position position="661"/>
    </location>
</feature>